<dbReference type="InterPro" id="IPR036871">
    <property type="entry name" value="PX_dom_sf"/>
</dbReference>
<dbReference type="SUPFAM" id="SSF64268">
    <property type="entry name" value="PX domain"/>
    <property type="match status" value="1"/>
</dbReference>
<organism evidence="3 4">
    <name type="scientific">Nakaseomyces bracarensis</name>
    <dbReference type="NCBI Taxonomy" id="273131"/>
    <lineage>
        <taxon>Eukaryota</taxon>
        <taxon>Fungi</taxon>
        <taxon>Dikarya</taxon>
        <taxon>Ascomycota</taxon>
        <taxon>Saccharomycotina</taxon>
        <taxon>Saccharomycetes</taxon>
        <taxon>Saccharomycetales</taxon>
        <taxon>Saccharomycetaceae</taxon>
        <taxon>Nakaseomyces</taxon>
    </lineage>
</organism>
<dbReference type="Gene3D" id="3.30.1520.10">
    <property type="entry name" value="Phox-like domain"/>
    <property type="match status" value="1"/>
</dbReference>
<reference evidence="3 4" key="1">
    <citation type="submission" date="2024-05" db="EMBL/GenBank/DDBJ databases">
        <title>Long read based assembly of the Candida bracarensis genome reveals expanded adhesin content.</title>
        <authorList>
            <person name="Marcet-Houben M."/>
            <person name="Ksiezopolska E."/>
            <person name="Gabaldon T."/>
        </authorList>
    </citation>
    <scope>NUCLEOTIDE SEQUENCE [LARGE SCALE GENOMIC DNA]</scope>
    <source>
        <strain evidence="3 4">CBM6</strain>
    </source>
</reference>
<dbReference type="Pfam" id="PF12825">
    <property type="entry name" value="DUF3818"/>
    <property type="match status" value="1"/>
</dbReference>
<feature type="region of interest" description="Disordered" evidence="1">
    <location>
        <begin position="451"/>
        <end position="481"/>
    </location>
</feature>
<evidence type="ECO:0000313" key="4">
    <source>
        <dbReference type="Proteomes" id="UP001623330"/>
    </source>
</evidence>
<sequence>MMDSLKVDEIVEIDTIMATIDAVQEHYLKRELLKYQLDKEFGYLNDALSLREFGYPFTREDPRTKIKKADSYGTAISNALWSSATYFTGGAGDGDGDGDGNGNGADSEGRHDHNGGKQLVPDLSATKFPLLSYFLQEFIFSFPLLSKNMSIDESFWQTKVQVFFEHFMSMGFSDSYDREENSKRRVVGLKMKKVIMLLFNSGIGASQEKTYYENDKLTTQQEKTRKRSNLEEFTMPTKENLKFLVTHEPVFFNNWDVAIVAVVNSSYFSEAINNSLSKSLTGNSSSSSSLHSTGSSFFRTKDLKKTSKMFKSAFGAASNTTSSMFSKLSGSASYSTVSDNKSISSMDSAEKKHKKGKYYFIIRTRRADNPEVCQYNFKSYNDFKKLAHKLKKEFPSKKLPQVPSKKSDKKVLRNIKKEVLENKTDQPNIAGLLLDEQNEKVNIPAYNSELLNDQSSFGDDISKEESDEEADGNDAASFDSNTESTKYLPFETLRATLRLYLRTLTKEKEVVNSSIWKDFVAQDIIEDHQFDEAIANDIKLREISDIKNLENQIAFQKLALEKTVKLQTSMKDFKTNLLEDEKYLLELVGEIKTKTRVEDLSQNLQDFVEWCKIYLASILYQMFLGNDNSTDFYKQIRKLHKLLPYTVMSQIMRFTNPVSIMKGMVDLFMAQPFGGQSLLQTMFSTILSEDIKHQKVAIKSLETNVLSFNPDAKHVLVFLKNCVFGTEKSKAINIHDIQEESDLMQMPVVILLLMKGTDKGYVKKNVVAELINSYSMWKHSDASDEEQTLEGKFYLNIHELLHLYIKEHDKRLMRQLWQDPELQQLLRAMVTLIYEPMVKIFKVARMDLALRNFEKFMDDLIVFMDDVTARQLHVSSKFNIVEGLLALVTKHQNSFFEFLHDVYTRDTEGIFEGFITWFTKIIRFLQKSKFGSDNERMDFNALINNPKSDVDKEVLINQINEVLKKKMEARKLYWQILEEKMNKKDEEKKNMSKAVMDNNWKSIQSMIIPSSSDKFGVEDGDMLDLDMEMDAEQNRDIEDTKLEKQYQEVLDRTIVETEVEKLCQNVFDDALKEKLSTYRI</sequence>
<gene>
    <name evidence="3" type="ORF">RNJ44_03857</name>
</gene>
<dbReference type="InterPro" id="IPR047168">
    <property type="entry name" value="LEC1-like"/>
</dbReference>
<evidence type="ECO:0000256" key="1">
    <source>
        <dbReference type="SAM" id="MobiDB-lite"/>
    </source>
</evidence>
<name>A0ABR4NYC0_9SACH</name>
<feature type="domain" description="PX" evidence="2">
    <location>
        <begin position="338"/>
        <end position="527"/>
    </location>
</feature>
<protein>
    <recommendedName>
        <fullName evidence="2">PX domain-containing protein</fullName>
    </recommendedName>
</protein>
<dbReference type="InterPro" id="IPR024555">
    <property type="entry name" value="PX-associated"/>
</dbReference>
<evidence type="ECO:0000313" key="3">
    <source>
        <dbReference type="EMBL" id="KAL3233817.1"/>
    </source>
</evidence>
<dbReference type="Pfam" id="PF00787">
    <property type="entry name" value="PX"/>
    <property type="match status" value="1"/>
</dbReference>
<dbReference type="InterPro" id="IPR001683">
    <property type="entry name" value="PX_dom"/>
</dbReference>
<accession>A0ABR4NYC0</accession>
<dbReference type="EMBL" id="JBEVYD010000004">
    <property type="protein sequence ID" value="KAL3233817.1"/>
    <property type="molecule type" value="Genomic_DNA"/>
</dbReference>
<dbReference type="CDD" id="cd06869">
    <property type="entry name" value="PX_UP2_fungi"/>
    <property type="match status" value="1"/>
</dbReference>
<dbReference type="PROSITE" id="PS50195">
    <property type="entry name" value="PX"/>
    <property type="match status" value="1"/>
</dbReference>
<keyword evidence="4" id="KW-1185">Reference proteome</keyword>
<comment type="caution">
    <text evidence="3">The sequence shown here is derived from an EMBL/GenBank/DDBJ whole genome shotgun (WGS) entry which is preliminary data.</text>
</comment>
<dbReference type="Proteomes" id="UP001623330">
    <property type="component" value="Unassembled WGS sequence"/>
</dbReference>
<proteinExistence type="predicted"/>
<feature type="compositionally biased region" description="Gly residues" evidence="1">
    <location>
        <begin position="92"/>
        <end position="103"/>
    </location>
</feature>
<feature type="region of interest" description="Disordered" evidence="1">
    <location>
        <begin position="92"/>
        <end position="118"/>
    </location>
</feature>
<dbReference type="PANTHER" id="PTHR47185:SF1">
    <property type="entry name" value="PX DOMAIN-CONTAINING PROTEIN YPR097W"/>
    <property type="match status" value="1"/>
</dbReference>
<dbReference type="Pfam" id="PF12828">
    <property type="entry name" value="PXB"/>
    <property type="match status" value="1"/>
</dbReference>
<dbReference type="PANTHER" id="PTHR47185">
    <property type="entry name" value="PX DOMAIN-CONTAINING PROTEIN YPR097W"/>
    <property type="match status" value="1"/>
</dbReference>
<evidence type="ECO:0000259" key="2">
    <source>
        <dbReference type="PROSITE" id="PS50195"/>
    </source>
</evidence>
<dbReference type="InterPro" id="IPR024554">
    <property type="entry name" value="LEC1-like_C"/>
</dbReference>